<evidence type="ECO:0008006" key="5">
    <source>
        <dbReference type="Google" id="ProtNLM"/>
    </source>
</evidence>
<evidence type="ECO:0000256" key="1">
    <source>
        <dbReference type="SAM" id="MobiDB-lite"/>
    </source>
</evidence>
<dbReference type="Proteomes" id="UP000070092">
    <property type="component" value="Unassembled WGS sequence"/>
</dbReference>
<comment type="caution">
    <text evidence="3">The sequence shown here is derived from an EMBL/GenBank/DDBJ whole genome shotgun (WGS) entry which is preliminary data.</text>
</comment>
<keyword evidence="2" id="KW-0472">Membrane</keyword>
<evidence type="ECO:0000313" key="3">
    <source>
        <dbReference type="EMBL" id="KWZ82291.1"/>
    </source>
</evidence>
<feature type="transmembrane region" description="Helical" evidence="2">
    <location>
        <begin position="84"/>
        <end position="107"/>
    </location>
</feature>
<accession>A0A133KRR8</accession>
<feature type="compositionally biased region" description="Gly residues" evidence="1">
    <location>
        <begin position="328"/>
        <end position="337"/>
    </location>
</feature>
<feature type="compositionally biased region" description="Low complexity" evidence="1">
    <location>
        <begin position="313"/>
        <end position="327"/>
    </location>
</feature>
<gene>
    <name evidence="3" type="ORF">HMPREF3196_00372</name>
</gene>
<dbReference type="AlphaFoldDB" id="A0A133KRR8"/>
<sequence>MDEERSELEDLTAGYIARGEAEGLASDAQGIADRAWDEGAHDGMGDVATPDLPPRPTDPEAVGGPFGEGKAAGSSPVSRGRRRLMPVIVAVIVAVLAVGTAAGVMAWRGNVAAKALSDARSRCVDSLAKAGTARDAYMQAVAAASDMKTVKSDQVADPKVVAALASELDAKTPKTPACTAGDADGLGTTADELDAQARWYATHEANVKTASENVGRSRDEKTLGDARKALADKESAARKLLKDSDGKTGDDVARAKLTQAINTAVEAGKGTDVRKMDDARSALDKAMKSVNDAVGAKRKADAAAAEAAKRARSSASNNYGGTSNHGNGTTGNGGYRYSGGTSSKRNTGNSIPSGSGGSGDTPQSKGWGCGDNCSTAPSDGHGCNPVTGACGIG</sequence>
<dbReference type="RefSeq" id="WP_061085785.1">
    <property type="nucleotide sequence ID" value="NZ_CP022723.1"/>
</dbReference>
<feature type="compositionally biased region" description="Basic and acidic residues" evidence="1">
    <location>
        <begin position="34"/>
        <end position="44"/>
    </location>
</feature>
<evidence type="ECO:0000256" key="2">
    <source>
        <dbReference type="SAM" id="Phobius"/>
    </source>
</evidence>
<feature type="region of interest" description="Disordered" evidence="1">
    <location>
        <begin position="28"/>
        <end position="78"/>
    </location>
</feature>
<feature type="region of interest" description="Disordered" evidence="1">
    <location>
        <begin position="305"/>
        <end position="366"/>
    </location>
</feature>
<organism evidence="3 4">
    <name type="scientific">Bifidobacterium bifidum</name>
    <dbReference type="NCBI Taxonomy" id="1681"/>
    <lineage>
        <taxon>Bacteria</taxon>
        <taxon>Bacillati</taxon>
        <taxon>Actinomycetota</taxon>
        <taxon>Actinomycetes</taxon>
        <taxon>Bifidobacteriales</taxon>
        <taxon>Bifidobacteriaceae</taxon>
        <taxon>Bifidobacterium</taxon>
    </lineage>
</organism>
<proteinExistence type="predicted"/>
<reference evidence="3 4" key="1">
    <citation type="submission" date="2016-01" db="EMBL/GenBank/DDBJ databases">
        <authorList>
            <person name="Oliw E.H."/>
        </authorList>
    </citation>
    <scope>NUCLEOTIDE SEQUENCE [LARGE SCALE GENOMIC DNA]</scope>
    <source>
        <strain evidence="3 4">MJR8628B</strain>
    </source>
</reference>
<evidence type="ECO:0000313" key="4">
    <source>
        <dbReference type="Proteomes" id="UP000070092"/>
    </source>
</evidence>
<keyword evidence="2" id="KW-1133">Transmembrane helix</keyword>
<keyword evidence="2" id="KW-0812">Transmembrane</keyword>
<protein>
    <recommendedName>
        <fullName evidence="5">Colicin transporter</fullName>
    </recommendedName>
</protein>
<name>A0A133KRR8_BIFBI</name>
<dbReference type="EMBL" id="LRPO01000016">
    <property type="protein sequence ID" value="KWZ82291.1"/>
    <property type="molecule type" value="Genomic_DNA"/>
</dbReference>
<dbReference type="PATRIC" id="fig|1681.53.peg.360"/>